<dbReference type="Proteomes" id="UP000314294">
    <property type="component" value="Unassembled WGS sequence"/>
</dbReference>
<keyword evidence="2" id="KW-1185">Reference proteome</keyword>
<evidence type="ECO:0000313" key="2">
    <source>
        <dbReference type="Proteomes" id="UP000314294"/>
    </source>
</evidence>
<dbReference type="AlphaFoldDB" id="A0A4Z2H5Y9"/>
<protein>
    <submittedName>
        <fullName evidence="1">Uncharacterized protein</fullName>
    </submittedName>
</protein>
<reference evidence="1 2" key="1">
    <citation type="submission" date="2019-03" db="EMBL/GenBank/DDBJ databases">
        <title>First draft genome of Liparis tanakae, snailfish: a comprehensive survey of snailfish specific genes.</title>
        <authorList>
            <person name="Kim W."/>
            <person name="Song I."/>
            <person name="Jeong J.-H."/>
            <person name="Kim D."/>
            <person name="Kim S."/>
            <person name="Ryu S."/>
            <person name="Song J.Y."/>
            <person name="Lee S.K."/>
        </authorList>
    </citation>
    <scope>NUCLEOTIDE SEQUENCE [LARGE SCALE GENOMIC DNA]</scope>
    <source>
        <tissue evidence="1">Muscle</tissue>
    </source>
</reference>
<comment type="caution">
    <text evidence="1">The sequence shown here is derived from an EMBL/GenBank/DDBJ whole genome shotgun (WGS) entry which is preliminary data.</text>
</comment>
<name>A0A4Z2H5Y9_9TELE</name>
<proteinExistence type="predicted"/>
<sequence>MEAPDRLLRRQRQPLIGGPRCLPQLCPQCELQRPRAAEGRRGPPGPARCFLRCAQFPEKGARQTL</sequence>
<organism evidence="1 2">
    <name type="scientific">Liparis tanakae</name>
    <name type="common">Tanaka's snailfish</name>
    <dbReference type="NCBI Taxonomy" id="230148"/>
    <lineage>
        <taxon>Eukaryota</taxon>
        <taxon>Metazoa</taxon>
        <taxon>Chordata</taxon>
        <taxon>Craniata</taxon>
        <taxon>Vertebrata</taxon>
        <taxon>Euteleostomi</taxon>
        <taxon>Actinopterygii</taxon>
        <taxon>Neopterygii</taxon>
        <taxon>Teleostei</taxon>
        <taxon>Neoteleostei</taxon>
        <taxon>Acanthomorphata</taxon>
        <taxon>Eupercaria</taxon>
        <taxon>Perciformes</taxon>
        <taxon>Cottioidei</taxon>
        <taxon>Cottales</taxon>
        <taxon>Liparidae</taxon>
        <taxon>Liparis</taxon>
    </lineage>
</organism>
<gene>
    <name evidence="1" type="ORF">EYF80_028500</name>
</gene>
<evidence type="ECO:0000313" key="1">
    <source>
        <dbReference type="EMBL" id="TNN61297.1"/>
    </source>
</evidence>
<accession>A0A4Z2H5Y9</accession>
<dbReference type="EMBL" id="SRLO01000318">
    <property type="protein sequence ID" value="TNN61297.1"/>
    <property type="molecule type" value="Genomic_DNA"/>
</dbReference>